<dbReference type="Proteomes" id="UP000188320">
    <property type="component" value="Unassembled WGS sequence"/>
</dbReference>
<feature type="compositionally biased region" description="Low complexity" evidence="1">
    <location>
        <begin position="16"/>
        <end position="28"/>
    </location>
</feature>
<feature type="region of interest" description="Disordered" evidence="1">
    <location>
        <begin position="1"/>
        <end position="102"/>
    </location>
</feature>
<evidence type="ECO:0000313" key="2">
    <source>
        <dbReference type="EMBL" id="OMH80641.1"/>
    </source>
</evidence>
<evidence type="ECO:0000313" key="3">
    <source>
        <dbReference type="Proteomes" id="UP000188320"/>
    </source>
</evidence>
<keyword evidence="3" id="KW-1185">Reference proteome</keyword>
<protein>
    <submittedName>
        <fullName evidence="2">Uncharacterized protein</fullName>
    </submittedName>
</protein>
<gene>
    <name evidence="2" type="ORF">AX774_g5923</name>
</gene>
<evidence type="ECO:0000256" key="1">
    <source>
        <dbReference type="SAM" id="MobiDB-lite"/>
    </source>
</evidence>
<comment type="caution">
    <text evidence="2">The sequence shown here is derived from an EMBL/GenBank/DDBJ whole genome shotgun (WGS) entry which is preliminary data.</text>
</comment>
<reference evidence="3" key="1">
    <citation type="submission" date="2017-01" db="EMBL/GenBank/DDBJ databases">
        <authorList>
            <person name="Wang Y."/>
            <person name="White M."/>
            <person name="Kvist S."/>
            <person name="Moncalvo J.-M."/>
        </authorList>
    </citation>
    <scope>NUCLEOTIDE SEQUENCE [LARGE SCALE GENOMIC DNA]</scope>
    <source>
        <strain evidence="3">COL-18-3</strain>
    </source>
</reference>
<accession>A0A1R1PI34</accession>
<organism evidence="2 3">
    <name type="scientific">Zancudomyces culisetae</name>
    <name type="common">Gut fungus</name>
    <name type="synonym">Smittium culisetae</name>
    <dbReference type="NCBI Taxonomy" id="1213189"/>
    <lineage>
        <taxon>Eukaryota</taxon>
        <taxon>Fungi</taxon>
        <taxon>Fungi incertae sedis</taxon>
        <taxon>Zoopagomycota</taxon>
        <taxon>Kickxellomycotina</taxon>
        <taxon>Harpellomycetes</taxon>
        <taxon>Harpellales</taxon>
        <taxon>Legeriomycetaceae</taxon>
        <taxon>Zancudomyces</taxon>
    </lineage>
</organism>
<proteinExistence type="predicted"/>
<name>A0A1R1PI34_ZANCU</name>
<feature type="compositionally biased region" description="Basic and acidic residues" evidence="1">
    <location>
        <begin position="46"/>
        <end position="72"/>
    </location>
</feature>
<sequence>MVNIVGFGVNFEKLGNESNNENGENDNNGGDDDSNQGGGSQSCSSKLDKNLNSLEKKEKDKNDSRSYTKEDTNQDLFIEDSDDGDGSDITICEPEENKGLNI</sequence>
<feature type="compositionally biased region" description="Acidic residues" evidence="1">
    <location>
        <begin position="77"/>
        <end position="86"/>
    </location>
</feature>
<dbReference type="AlphaFoldDB" id="A0A1R1PI34"/>
<dbReference type="EMBL" id="LSSK01001125">
    <property type="protein sequence ID" value="OMH80641.1"/>
    <property type="molecule type" value="Genomic_DNA"/>
</dbReference>